<protein>
    <recommendedName>
        <fullName evidence="2">DUF5658 domain-containing protein</fullName>
    </recommendedName>
</protein>
<keyword evidence="1" id="KW-0812">Transmembrane</keyword>
<accession>A0A081EY16</accession>
<dbReference type="Pfam" id="PF18902">
    <property type="entry name" value="DUF5658"/>
    <property type="match status" value="1"/>
</dbReference>
<keyword evidence="4" id="KW-1185">Reference proteome</keyword>
<gene>
    <name evidence="3" type="ORF">FK85_05300</name>
</gene>
<proteinExistence type="predicted"/>
<name>A0A081EY16_9EURY</name>
<keyword evidence="1" id="KW-1133">Transmembrane helix</keyword>
<dbReference type="AlphaFoldDB" id="A0A081EY16"/>
<dbReference type="EMBL" id="JNFH02000003">
    <property type="protein sequence ID" value="KDS92304.1"/>
    <property type="molecule type" value="Genomic_DNA"/>
</dbReference>
<feature type="domain" description="DUF5658" evidence="2">
    <location>
        <begin position="28"/>
        <end position="119"/>
    </location>
</feature>
<dbReference type="OrthoDB" id="270892at2157"/>
<evidence type="ECO:0000313" key="4">
    <source>
        <dbReference type="Proteomes" id="UP000053331"/>
    </source>
</evidence>
<feature type="transmembrane region" description="Helical" evidence="1">
    <location>
        <begin position="56"/>
        <end position="82"/>
    </location>
</feature>
<feature type="transmembrane region" description="Helical" evidence="1">
    <location>
        <begin position="94"/>
        <end position="112"/>
    </location>
</feature>
<reference evidence="3 4" key="1">
    <citation type="journal article" date="2015" name="Genome Announc.">
        <title>Draft genome sequence of a Halorubrum H3 strain isolated from the burlinskoye salt lake (Altai Krai, Russia).</title>
        <authorList>
            <person name="Rozanov A.S."/>
            <person name="Bryanskaya A.V."/>
            <person name="Malup T.K."/>
            <person name="Kotenko A.V."/>
            <person name="Peltek S.E."/>
        </authorList>
    </citation>
    <scope>NUCLEOTIDE SEQUENCE [LARGE SCALE GENOMIC DNA]</scope>
    <source>
        <strain evidence="3 4">H3</strain>
    </source>
</reference>
<keyword evidence="1" id="KW-0472">Membrane</keyword>
<evidence type="ECO:0000256" key="1">
    <source>
        <dbReference type="SAM" id="Phobius"/>
    </source>
</evidence>
<evidence type="ECO:0000259" key="2">
    <source>
        <dbReference type="Pfam" id="PF18902"/>
    </source>
</evidence>
<organism evidence="3 4">
    <name type="scientific">Halorubrum saccharovorum</name>
    <dbReference type="NCBI Taxonomy" id="2248"/>
    <lineage>
        <taxon>Archaea</taxon>
        <taxon>Methanobacteriati</taxon>
        <taxon>Methanobacteriota</taxon>
        <taxon>Stenosarchaea group</taxon>
        <taxon>Halobacteria</taxon>
        <taxon>Halobacteriales</taxon>
        <taxon>Haloferacaceae</taxon>
        <taxon>Halorubrum</taxon>
    </lineage>
</organism>
<evidence type="ECO:0000313" key="3">
    <source>
        <dbReference type="EMBL" id="KDS92304.1"/>
    </source>
</evidence>
<sequence>MSRSRDQRRRRPAYRRRPQQFYWLWIAATATYGVGDIVSTIAFLEYAPTVQEANPVVALALDAFGLGGLVILKIAVYLIMLWISVHGAREGDAFLYYFPPVLLTVVGTYLTASNVRLLLIA</sequence>
<feature type="transmembrane region" description="Helical" evidence="1">
    <location>
        <begin position="21"/>
        <end position="44"/>
    </location>
</feature>
<dbReference type="RefSeq" id="WP_050023152.1">
    <property type="nucleotide sequence ID" value="NZ_JNFH02000003.1"/>
</dbReference>
<dbReference type="InterPro" id="IPR043717">
    <property type="entry name" value="DUF5658"/>
</dbReference>
<comment type="caution">
    <text evidence="3">The sequence shown here is derived from an EMBL/GenBank/DDBJ whole genome shotgun (WGS) entry which is preliminary data.</text>
</comment>
<dbReference type="Proteomes" id="UP000053331">
    <property type="component" value="Unassembled WGS sequence"/>
</dbReference>